<dbReference type="GO" id="GO:0046914">
    <property type="term" value="F:transition metal ion binding"/>
    <property type="evidence" value="ECO:0007669"/>
    <property type="project" value="InterPro"/>
</dbReference>
<reference evidence="16 17" key="1">
    <citation type="submission" date="2019-01" db="EMBL/GenBank/DDBJ databases">
        <title>Oerskovia turbata Genome sequencing and assembly.</title>
        <authorList>
            <person name="Dou T."/>
        </authorList>
    </citation>
    <scope>NUCLEOTIDE SEQUENCE [LARGE SCALE GENOMIC DNA]</scope>
    <source>
        <strain evidence="15 16">JCM12123</strain>
        <strain evidence="14 17">JCM3160</strain>
    </source>
</reference>
<dbReference type="PANTHER" id="PTHR33238">
    <property type="entry name" value="IRON (METAL) DEPENDENT REPRESSOR, DTXR FAMILY"/>
    <property type="match status" value="1"/>
</dbReference>
<dbReference type="Proteomes" id="UP000290517">
    <property type="component" value="Unassembled WGS sequence"/>
</dbReference>
<dbReference type="GO" id="GO:0003700">
    <property type="term" value="F:DNA-binding transcription factor activity"/>
    <property type="evidence" value="ECO:0007669"/>
    <property type="project" value="InterPro"/>
</dbReference>
<dbReference type="STRING" id="1713.GCA_000718325_02111"/>
<organism evidence="15 16">
    <name type="scientific">Oerskovia turbata</name>
    <dbReference type="NCBI Taxonomy" id="1713"/>
    <lineage>
        <taxon>Bacteria</taxon>
        <taxon>Bacillati</taxon>
        <taxon>Actinomycetota</taxon>
        <taxon>Actinomycetes</taxon>
        <taxon>Micrococcales</taxon>
        <taxon>Cellulomonadaceae</taxon>
        <taxon>Oerskovia</taxon>
    </lineage>
</organism>
<dbReference type="InterPro" id="IPR036388">
    <property type="entry name" value="WH-like_DNA-bd_sf"/>
</dbReference>
<comment type="similarity">
    <text evidence="2">Belongs to the DtxR/MntR family.</text>
</comment>
<keyword evidence="5" id="KW-0678">Repressor</keyword>
<dbReference type="GO" id="GO:0005737">
    <property type="term" value="C:cytoplasm"/>
    <property type="evidence" value="ECO:0007669"/>
    <property type="project" value="UniProtKB-SubCell"/>
</dbReference>
<dbReference type="SUPFAM" id="SSF50037">
    <property type="entry name" value="C-terminal domain of transcriptional repressors"/>
    <property type="match status" value="1"/>
</dbReference>
<dbReference type="InterPro" id="IPR008988">
    <property type="entry name" value="Transcriptional_repressor_C"/>
</dbReference>
<evidence type="ECO:0000256" key="3">
    <source>
        <dbReference type="ARBA" id="ARBA00011738"/>
    </source>
</evidence>
<dbReference type="InterPro" id="IPR038157">
    <property type="entry name" value="FeoA_core_dom"/>
</dbReference>
<evidence type="ECO:0000313" key="14">
    <source>
        <dbReference type="EMBL" id="RXR26167.1"/>
    </source>
</evidence>
<feature type="domain" description="HTH dtxR-type" evidence="13">
    <location>
        <begin position="10"/>
        <end position="72"/>
    </location>
</feature>
<dbReference type="InterPro" id="IPR022687">
    <property type="entry name" value="HTH_DTXR"/>
</dbReference>
<keyword evidence="8" id="KW-0238">DNA-binding</keyword>
<keyword evidence="10" id="KW-0804">Transcription</keyword>
<dbReference type="Pfam" id="PF04023">
    <property type="entry name" value="FeoA"/>
    <property type="match status" value="1"/>
</dbReference>
<evidence type="ECO:0000256" key="4">
    <source>
        <dbReference type="ARBA" id="ARBA00022490"/>
    </source>
</evidence>
<dbReference type="SUPFAM" id="SSF47979">
    <property type="entry name" value="Iron-dependent repressor protein, dimerization domain"/>
    <property type="match status" value="1"/>
</dbReference>
<dbReference type="InterPro" id="IPR001367">
    <property type="entry name" value="Fe_dep_repressor"/>
</dbReference>
<evidence type="ECO:0000256" key="7">
    <source>
        <dbReference type="ARBA" id="ARBA00023015"/>
    </source>
</evidence>
<dbReference type="InterPro" id="IPR007167">
    <property type="entry name" value="Fe-transptr_FeoA-like"/>
</dbReference>
<dbReference type="Pfam" id="PF01325">
    <property type="entry name" value="Fe_dep_repress"/>
    <property type="match status" value="1"/>
</dbReference>
<gene>
    <name evidence="14" type="ORF">EQW73_07410</name>
    <name evidence="15" type="ORF">EQW78_00465</name>
</gene>
<evidence type="ECO:0000256" key="1">
    <source>
        <dbReference type="ARBA" id="ARBA00004496"/>
    </source>
</evidence>
<dbReference type="Gene3D" id="1.10.60.10">
    <property type="entry name" value="Iron dependent repressor, metal binding and dimerisation domain"/>
    <property type="match status" value="1"/>
</dbReference>
<evidence type="ECO:0000256" key="6">
    <source>
        <dbReference type="ARBA" id="ARBA00023004"/>
    </source>
</evidence>
<protein>
    <recommendedName>
        <fullName evidence="12">Manganese transport regulator</fullName>
    </recommendedName>
</protein>
<comment type="caution">
    <text evidence="15">The sequence shown here is derived from an EMBL/GenBank/DDBJ whole genome shotgun (WGS) entry which is preliminary data.</text>
</comment>
<evidence type="ECO:0000313" key="16">
    <source>
        <dbReference type="Proteomes" id="UP000289805"/>
    </source>
</evidence>
<dbReference type="Proteomes" id="UP000289805">
    <property type="component" value="Unassembled WGS sequence"/>
</dbReference>
<dbReference type="Gene3D" id="1.10.10.10">
    <property type="entry name" value="Winged helix-like DNA-binding domain superfamily/Winged helix DNA-binding domain"/>
    <property type="match status" value="1"/>
</dbReference>
<accession>A0A4Q1L3D0</accession>
<dbReference type="SUPFAM" id="SSF46785">
    <property type="entry name" value="Winged helix' DNA-binding domain"/>
    <property type="match status" value="1"/>
</dbReference>
<evidence type="ECO:0000313" key="17">
    <source>
        <dbReference type="Proteomes" id="UP000290517"/>
    </source>
</evidence>
<dbReference type="Gene3D" id="2.30.30.90">
    <property type="match status" value="1"/>
</dbReference>
<dbReference type="EMBL" id="SDJR01000004">
    <property type="protein sequence ID" value="RXR26167.1"/>
    <property type="molecule type" value="Genomic_DNA"/>
</dbReference>
<evidence type="ECO:0000256" key="8">
    <source>
        <dbReference type="ARBA" id="ARBA00023125"/>
    </source>
</evidence>
<dbReference type="GO" id="GO:0045892">
    <property type="term" value="P:negative regulation of DNA-templated transcription"/>
    <property type="evidence" value="ECO:0007669"/>
    <property type="project" value="TreeGrafter"/>
</dbReference>
<dbReference type="GO" id="GO:0003677">
    <property type="term" value="F:DNA binding"/>
    <property type="evidence" value="ECO:0007669"/>
    <property type="project" value="UniProtKB-KW"/>
</dbReference>
<dbReference type="InterPro" id="IPR022689">
    <property type="entry name" value="Iron_dep_repressor"/>
</dbReference>
<keyword evidence="9" id="KW-0010">Activator</keyword>
<evidence type="ECO:0000259" key="13">
    <source>
        <dbReference type="PROSITE" id="PS50944"/>
    </source>
</evidence>
<dbReference type="Pfam" id="PF02742">
    <property type="entry name" value="Fe_dep_repr_C"/>
    <property type="match status" value="1"/>
</dbReference>
<dbReference type="RefSeq" id="WP_051702994.1">
    <property type="nucleotide sequence ID" value="NZ_JOFV01000008.1"/>
</dbReference>
<dbReference type="GO" id="GO:0046983">
    <property type="term" value="F:protein dimerization activity"/>
    <property type="evidence" value="ECO:0007669"/>
    <property type="project" value="InterPro"/>
</dbReference>
<keyword evidence="4" id="KW-0963">Cytoplasm</keyword>
<evidence type="ECO:0000256" key="5">
    <source>
        <dbReference type="ARBA" id="ARBA00022491"/>
    </source>
</evidence>
<dbReference type="PANTHER" id="PTHR33238:SF11">
    <property type="entry name" value="TRANSCRIPTIONAL REGULATOR MNTR"/>
    <property type="match status" value="1"/>
</dbReference>
<dbReference type="FunFam" id="1.10.60.10:FF:000004">
    <property type="entry name" value="DtxR family transcriptional regulator"/>
    <property type="match status" value="1"/>
</dbReference>
<dbReference type="OrthoDB" id="9791355at2"/>
<evidence type="ECO:0000256" key="10">
    <source>
        <dbReference type="ARBA" id="ARBA00023163"/>
    </source>
</evidence>
<dbReference type="AlphaFoldDB" id="A0A4Q1L3D0"/>
<name>A0A4Q1L3D0_9CELL</name>
<dbReference type="SMART" id="SM00529">
    <property type="entry name" value="HTH_DTXR"/>
    <property type="match status" value="1"/>
</dbReference>
<evidence type="ECO:0000256" key="2">
    <source>
        <dbReference type="ARBA" id="ARBA00007871"/>
    </source>
</evidence>
<dbReference type="InterPro" id="IPR036421">
    <property type="entry name" value="Fe_dep_repressor_sf"/>
</dbReference>
<proteinExistence type="inferred from homology"/>
<dbReference type="SMART" id="SM00899">
    <property type="entry name" value="FeoA"/>
    <property type="match status" value="1"/>
</dbReference>
<evidence type="ECO:0000256" key="9">
    <source>
        <dbReference type="ARBA" id="ARBA00023159"/>
    </source>
</evidence>
<comment type="subunit">
    <text evidence="3">Homodimer.</text>
</comment>
<evidence type="ECO:0000256" key="12">
    <source>
        <dbReference type="ARBA" id="ARBA00032593"/>
    </source>
</evidence>
<keyword evidence="6" id="KW-0408">Iron</keyword>
<keyword evidence="7" id="KW-0805">Transcription regulation</keyword>
<dbReference type="InterPro" id="IPR036390">
    <property type="entry name" value="WH_DNA-bd_sf"/>
</dbReference>
<comment type="subcellular location">
    <subcellularLocation>
        <location evidence="1">Cytoplasm</location>
    </subcellularLocation>
</comment>
<evidence type="ECO:0000256" key="11">
    <source>
        <dbReference type="ARBA" id="ARBA00023211"/>
    </source>
</evidence>
<keyword evidence="11" id="KW-0464">Manganese</keyword>
<dbReference type="EMBL" id="SDJQ01000001">
    <property type="protein sequence ID" value="RXR36669.1"/>
    <property type="molecule type" value="Genomic_DNA"/>
</dbReference>
<dbReference type="InterPro" id="IPR050536">
    <property type="entry name" value="DtxR_MntR_Metal-Reg"/>
</dbReference>
<evidence type="ECO:0000313" key="15">
    <source>
        <dbReference type="EMBL" id="RXR36669.1"/>
    </source>
</evidence>
<sequence>MSAVDHPLDLTSVAQDYLKVVWSAQEWSDEPVTTKLLADRLGVGASTVSETVRRLSSQGLLVHARYGAIELTDLGRSHAVAMVRRHRILETYLVSELGYSWDEVHDEAEVLEHAVSDLMLDRIDALLGHPTRDPHGDPIPTASGHVPRPAAVRLSELDAGACAVVARISDADPDVLRYLAELGLGLDAEVCVQERREYAGTMAITWGSDESPVHLGLPAASRVWVVPRALAAAGAPGLD</sequence>
<keyword evidence="17" id="KW-1185">Reference proteome</keyword>
<dbReference type="PROSITE" id="PS50944">
    <property type="entry name" value="HTH_DTXR"/>
    <property type="match status" value="1"/>
</dbReference>